<evidence type="ECO:0000256" key="2">
    <source>
        <dbReference type="ARBA" id="ARBA00009657"/>
    </source>
</evidence>
<dbReference type="PROSITE" id="PS51465">
    <property type="entry name" value="KAZAL_2"/>
    <property type="match status" value="1"/>
</dbReference>
<keyword evidence="3" id="KW-1003">Cell membrane</keyword>
<evidence type="ECO:0000313" key="14">
    <source>
        <dbReference type="RefSeq" id="XP_058975458.1"/>
    </source>
</evidence>
<dbReference type="InterPro" id="IPR002350">
    <property type="entry name" value="Kazal_dom"/>
</dbReference>
<evidence type="ECO:0000256" key="6">
    <source>
        <dbReference type="ARBA" id="ARBA00023136"/>
    </source>
</evidence>
<evidence type="ECO:0000313" key="11">
    <source>
        <dbReference type="EnsemblMetazoa" id="MDOA001191-PA"/>
    </source>
</evidence>
<feature type="compositionally biased region" description="Basic and acidic residues" evidence="9">
    <location>
        <begin position="497"/>
        <end position="513"/>
    </location>
</feature>
<reference evidence="11" key="1">
    <citation type="submission" date="2020-05" db="UniProtKB">
        <authorList>
            <consortium name="EnsemblMetazoa"/>
        </authorList>
    </citation>
    <scope>IDENTIFICATION</scope>
    <source>
        <strain evidence="11">Aabys</strain>
    </source>
</reference>
<feature type="transmembrane region" description="Helical" evidence="8">
    <location>
        <begin position="602"/>
        <end position="621"/>
    </location>
</feature>
<evidence type="ECO:0000256" key="4">
    <source>
        <dbReference type="ARBA" id="ARBA00022692"/>
    </source>
</evidence>
<reference evidence="14" key="2">
    <citation type="submission" date="2025-05" db="UniProtKB">
        <authorList>
            <consortium name="RefSeq"/>
        </authorList>
    </citation>
    <scope>IDENTIFICATION</scope>
    <source>
        <strain evidence="13 14">Aabys</strain>
        <tissue evidence="14">Whole body</tissue>
    </source>
</reference>
<dbReference type="PANTHER" id="PTHR11388:SF159">
    <property type="entry name" value="SOLUTE CARRIER ORGANIC ANION TRANSPORTER FAMILY MEMBER 74D"/>
    <property type="match status" value="1"/>
</dbReference>
<dbReference type="NCBIfam" id="TIGR00805">
    <property type="entry name" value="oat"/>
    <property type="match status" value="1"/>
</dbReference>
<proteinExistence type="inferred from homology"/>
<feature type="compositionally biased region" description="Polar residues" evidence="9">
    <location>
        <begin position="66"/>
        <end position="88"/>
    </location>
</feature>
<evidence type="ECO:0000256" key="9">
    <source>
        <dbReference type="SAM" id="MobiDB-lite"/>
    </source>
</evidence>
<evidence type="ECO:0000256" key="5">
    <source>
        <dbReference type="ARBA" id="ARBA00022989"/>
    </source>
</evidence>
<dbReference type="GO" id="GO:0015347">
    <property type="term" value="F:sodium-independent organic anion transmembrane transporter activity"/>
    <property type="evidence" value="ECO:0007669"/>
    <property type="project" value="TreeGrafter"/>
</dbReference>
<dbReference type="RefSeq" id="XP_058975458.1">
    <property type="nucleotide sequence ID" value="XM_059119475.1"/>
</dbReference>
<feature type="compositionally biased region" description="Basic and acidic residues" evidence="9">
    <location>
        <begin position="844"/>
        <end position="863"/>
    </location>
</feature>
<dbReference type="RefSeq" id="XP_005183411.1">
    <property type="nucleotide sequence ID" value="XM_005183354.2"/>
</dbReference>
<dbReference type="VEuPathDB" id="VectorBase:MDOA001191"/>
<dbReference type="SUPFAM" id="SSF103473">
    <property type="entry name" value="MFS general substrate transporter"/>
    <property type="match status" value="1"/>
</dbReference>
<gene>
    <name evidence="11" type="primary">101897464</name>
    <name evidence="13 14" type="synonym">LOC101897464</name>
</gene>
<keyword evidence="5 8" id="KW-1133">Transmembrane helix</keyword>
<dbReference type="Pfam" id="PF07648">
    <property type="entry name" value="Kazal_2"/>
    <property type="match status" value="1"/>
</dbReference>
<comment type="similarity">
    <text evidence="2 8">Belongs to the organo anion transporter (TC 2.A.60) family.</text>
</comment>
<feature type="compositionally biased region" description="Polar residues" evidence="9">
    <location>
        <begin position="126"/>
        <end position="137"/>
    </location>
</feature>
<dbReference type="InterPro" id="IPR036259">
    <property type="entry name" value="MFS_trans_sf"/>
</dbReference>
<feature type="transmembrane region" description="Helical" evidence="8">
    <location>
        <begin position="568"/>
        <end position="590"/>
    </location>
</feature>
<dbReference type="InterPro" id="IPR004156">
    <property type="entry name" value="OATP"/>
</dbReference>
<feature type="domain" description="Kazal-like" evidence="10">
    <location>
        <begin position="639"/>
        <end position="698"/>
    </location>
</feature>
<evidence type="ECO:0000256" key="3">
    <source>
        <dbReference type="ARBA" id="ARBA00022475"/>
    </source>
</evidence>
<feature type="region of interest" description="Disordered" evidence="9">
    <location>
        <begin position="485"/>
        <end position="513"/>
    </location>
</feature>
<dbReference type="AlphaFoldDB" id="A0A1I8M4P6"/>
<sequence length="872" mass="94462">MNSDGFSDVVVNNATINHLNGNNGNLKSQALSNGHENGYSSNANGSGAGDDKSPVHMVNGQRRDSNQAWTPLLQNGSNNKQATSNDDNLSLDGGLGEANSDIYAGTGSNNNEELKNLKNEMMHHSPLQSNNNGSLVNGKNGIGHTDKYDELDPLTGLYKQKHESEDLDLDSLKANGEGCGLFGFRPRWASKLASTHVFMVVFLVAYVLQGMYMTYFVSVITTIEKLFQIKSKTTGFLLSASEMGQISTAMLLTYFAGRGHRPRWIACGMVLFSIAAFSCALPHFIFGKDLLQTTAMSFNKNRQDPMEDLAASNLAGELTWGVNNESSSVTLSQLGTQHLDLNLCVLGNHTQNSTTECNEDRKIEQASHSKITVIVLCIFFGSLLSSGIGQTAVSTLGIPYIDDNVASKQSPMYMAITIGVRILGPASGFIVGSFCTRWYVNFSNPGFDASDPRWIGAWWLGPVGIGTLMLLSSIAMFSFPRELRGKKPPPAAPSAAEGEKVAETPVEPEEKPRLKDFPKTVRRQLSNDILMFRTASCVFHLLPIAGLYTFLPKYLETQFRLAPYDANMIAAFCGILVMGIGIVISGLVILKLKPTARSVAAWIALTALVYSAGMVILMFVGCNMNDFAGYKTANSIGPATIEPACSAANLCSCDKEQFAPICGIDGKIYISPCHAGCSTASMRSSDNHTVFSNCTCIPDVTEAFGTTLPTFEASSGYCDSNCKNFIIFIIIFAVCVFMHSTSEVGSMLLVMRCTHPKDKAMAMGVIQSAIGLFGNVPCPIIYGAVVDSACLVWKSVCGKHGACSLYDADTFRHYFLGITAGIMFLAFIMDLVVWSKAHRIDIAPEENKKEEDDNKSTETEYKKATVSPDTRV</sequence>
<dbReference type="EnsemblMetazoa" id="MDOA001191-RA">
    <property type="protein sequence ID" value="MDOA001191-PA"/>
    <property type="gene ID" value="MDOA001191"/>
</dbReference>
<feature type="region of interest" description="Disordered" evidence="9">
    <location>
        <begin position="123"/>
        <end position="142"/>
    </location>
</feature>
<keyword evidence="7" id="KW-1015">Disulfide bond</keyword>
<dbReference type="PANTHER" id="PTHR11388">
    <property type="entry name" value="ORGANIC ANION TRANSPORTER"/>
    <property type="match status" value="1"/>
</dbReference>
<feature type="compositionally biased region" description="Polar residues" evidence="9">
    <location>
        <begin position="16"/>
        <end position="35"/>
    </location>
</feature>
<comment type="subcellular location">
    <subcellularLocation>
        <location evidence="1 8">Cell membrane</location>
        <topology evidence="1 8">Multi-pass membrane protein</topology>
    </subcellularLocation>
</comment>
<evidence type="ECO:0000313" key="12">
    <source>
        <dbReference type="Proteomes" id="UP001652621"/>
    </source>
</evidence>
<organism evidence="11">
    <name type="scientific">Musca domestica</name>
    <name type="common">House fly</name>
    <dbReference type="NCBI Taxonomy" id="7370"/>
    <lineage>
        <taxon>Eukaryota</taxon>
        <taxon>Metazoa</taxon>
        <taxon>Ecdysozoa</taxon>
        <taxon>Arthropoda</taxon>
        <taxon>Hexapoda</taxon>
        <taxon>Insecta</taxon>
        <taxon>Pterygota</taxon>
        <taxon>Neoptera</taxon>
        <taxon>Endopterygota</taxon>
        <taxon>Diptera</taxon>
        <taxon>Brachycera</taxon>
        <taxon>Muscomorpha</taxon>
        <taxon>Muscoidea</taxon>
        <taxon>Muscidae</taxon>
        <taxon>Musca</taxon>
    </lineage>
</organism>
<dbReference type="Pfam" id="PF03137">
    <property type="entry name" value="OATP"/>
    <property type="match status" value="1"/>
</dbReference>
<dbReference type="GO" id="GO:0043252">
    <property type="term" value="P:sodium-independent organic anion transport"/>
    <property type="evidence" value="ECO:0007669"/>
    <property type="project" value="TreeGrafter"/>
</dbReference>
<dbReference type="GO" id="GO:0016323">
    <property type="term" value="C:basolateral plasma membrane"/>
    <property type="evidence" value="ECO:0007669"/>
    <property type="project" value="TreeGrafter"/>
</dbReference>
<dbReference type="Gene3D" id="1.20.1250.20">
    <property type="entry name" value="MFS general substrate transporter like domains"/>
    <property type="match status" value="1"/>
</dbReference>
<dbReference type="InterPro" id="IPR036058">
    <property type="entry name" value="Kazal_dom_sf"/>
</dbReference>
<keyword evidence="8" id="KW-0813">Transport</keyword>
<evidence type="ECO:0000313" key="13">
    <source>
        <dbReference type="RefSeq" id="XP_005183411.1"/>
    </source>
</evidence>
<keyword evidence="12" id="KW-1185">Reference proteome</keyword>
<feature type="transmembrane region" description="Helical" evidence="8">
    <location>
        <begin position="814"/>
        <end position="834"/>
    </location>
</feature>
<feature type="transmembrane region" description="Helical" evidence="8">
    <location>
        <begin position="264"/>
        <end position="286"/>
    </location>
</feature>
<feature type="transmembrane region" description="Helical" evidence="8">
    <location>
        <begin position="236"/>
        <end position="257"/>
    </location>
</feature>
<dbReference type="CDD" id="cd17336">
    <property type="entry name" value="MFS_SLCO_OATP"/>
    <property type="match status" value="1"/>
</dbReference>
<feature type="transmembrane region" description="Helical" evidence="8">
    <location>
        <begin position="529"/>
        <end position="548"/>
    </location>
</feature>
<name>A0A1I8M4P6_MUSDO</name>
<evidence type="ECO:0000256" key="1">
    <source>
        <dbReference type="ARBA" id="ARBA00004651"/>
    </source>
</evidence>
<evidence type="ECO:0000256" key="8">
    <source>
        <dbReference type="RuleBase" id="RU362056"/>
    </source>
</evidence>
<keyword evidence="8" id="KW-0406">Ion transport</keyword>
<feature type="transmembrane region" description="Helical" evidence="8">
    <location>
        <begin position="725"/>
        <end position="750"/>
    </location>
</feature>
<feature type="transmembrane region" description="Helical" evidence="8">
    <location>
        <begin position="371"/>
        <end position="401"/>
    </location>
</feature>
<feature type="region of interest" description="Disordered" evidence="9">
    <location>
        <begin position="16"/>
        <end position="93"/>
    </location>
</feature>
<feature type="transmembrane region" description="Helical" evidence="8">
    <location>
        <begin position="413"/>
        <end position="439"/>
    </location>
</feature>
<feature type="transmembrane region" description="Helical" evidence="8">
    <location>
        <begin position="197"/>
        <end position="216"/>
    </location>
</feature>
<dbReference type="VEuPathDB" id="VectorBase:MDOMA2_014769"/>
<dbReference type="GO" id="GO:0006811">
    <property type="term" value="P:monoatomic ion transport"/>
    <property type="evidence" value="ECO:0007669"/>
    <property type="project" value="UniProtKB-KW"/>
</dbReference>
<dbReference type="OrthoDB" id="5062115at2759"/>
<accession>A0A1I8M4P6</accession>
<feature type="transmembrane region" description="Helical" evidence="8">
    <location>
        <begin position="762"/>
        <end position="785"/>
    </location>
</feature>
<dbReference type="Proteomes" id="UP001652621">
    <property type="component" value="Unplaced"/>
</dbReference>
<evidence type="ECO:0000256" key="7">
    <source>
        <dbReference type="ARBA" id="ARBA00023157"/>
    </source>
</evidence>
<feature type="transmembrane region" description="Helical" evidence="8">
    <location>
        <begin position="459"/>
        <end position="479"/>
    </location>
</feature>
<keyword evidence="4 8" id="KW-0812">Transmembrane</keyword>
<keyword evidence="6 8" id="KW-0472">Membrane</keyword>
<evidence type="ECO:0000259" key="10">
    <source>
        <dbReference type="PROSITE" id="PS51465"/>
    </source>
</evidence>
<dbReference type="SUPFAM" id="SSF100895">
    <property type="entry name" value="Kazal-type serine protease inhibitors"/>
    <property type="match status" value="1"/>
</dbReference>
<dbReference type="KEGG" id="mde:101897464"/>
<protein>
    <recommendedName>
        <fullName evidence="8">Solute carrier organic anion transporter family member</fullName>
    </recommendedName>
</protein>
<feature type="region of interest" description="Disordered" evidence="9">
    <location>
        <begin position="844"/>
        <end position="872"/>
    </location>
</feature>
<dbReference type="eggNOG" id="KOG3626">
    <property type="taxonomic scope" value="Eukaryota"/>
</dbReference>